<dbReference type="PRINTS" id="PR00080">
    <property type="entry name" value="SDRFAMILY"/>
</dbReference>
<feature type="compositionally biased region" description="Polar residues" evidence="4">
    <location>
        <begin position="251"/>
        <end position="260"/>
    </location>
</feature>
<keyword evidence="6" id="KW-1185">Reference proteome</keyword>
<dbReference type="InterPro" id="IPR002347">
    <property type="entry name" value="SDR_fam"/>
</dbReference>
<feature type="compositionally biased region" description="Low complexity" evidence="4">
    <location>
        <begin position="291"/>
        <end position="313"/>
    </location>
</feature>
<evidence type="ECO:0000256" key="1">
    <source>
        <dbReference type="ARBA" id="ARBA00006484"/>
    </source>
</evidence>
<dbReference type="Pfam" id="PF00106">
    <property type="entry name" value="adh_short"/>
    <property type="match status" value="1"/>
</dbReference>
<dbReference type="InterPro" id="IPR036291">
    <property type="entry name" value="NAD(P)-bd_dom_sf"/>
</dbReference>
<gene>
    <name evidence="5" type="ORF">ACFQ21_09225</name>
</gene>
<dbReference type="Proteomes" id="UP001597112">
    <property type="component" value="Unassembled WGS sequence"/>
</dbReference>
<dbReference type="EMBL" id="JBHTKA010000001">
    <property type="protein sequence ID" value="MFD0999488.1"/>
    <property type="molecule type" value="Genomic_DNA"/>
</dbReference>
<accession>A0ABW3K0V4</accession>
<evidence type="ECO:0000256" key="2">
    <source>
        <dbReference type="ARBA" id="ARBA00023002"/>
    </source>
</evidence>
<dbReference type="CDD" id="cd05233">
    <property type="entry name" value="SDR_c"/>
    <property type="match status" value="1"/>
</dbReference>
<dbReference type="InterPro" id="IPR020904">
    <property type="entry name" value="Sc_DH/Rdtase_CS"/>
</dbReference>
<evidence type="ECO:0000313" key="6">
    <source>
        <dbReference type="Proteomes" id="UP001597112"/>
    </source>
</evidence>
<evidence type="ECO:0000313" key="5">
    <source>
        <dbReference type="EMBL" id="MFD0999488.1"/>
    </source>
</evidence>
<reference evidence="6" key="1">
    <citation type="journal article" date="2019" name="Int. J. Syst. Evol. Microbiol.">
        <title>The Global Catalogue of Microorganisms (GCM) 10K type strain sequencing project: providing services to taxonomists for standard genome sequencing and annotation.</title>
        <authorList>
            <consortium name="The Broad Institute Genomics Platform"/>
            <consortium name="The Broad Institute Genome Sequencing Center for Infectious Disease"/>
            <person name="Wu L."/>
            <person name="Ma J."/>
        </authorList>
    </citation>
    <scope>NUCLEOTIDE SEQUENCE [LARGE SCALE GENOMIC DNA]</scope>
    <source>
        <strain evidence="6">CCUG 58938</strain>
    </source>
</reference>
<protein>
    <submittedName>
        <fullName evidence="5">SDR family NAD(P)-dependent oxidoreductase</fullName>
        <ecNumber evidence="5">1.-.-.-</ecNumber>
    </submittedName>
</protein>
<dbReference type="Gene3D" id="3.40.50.720">
    <property type="entry name" value="NAD(P)-binding Rossmann-like Domain"/>
    <property type="match status" value="1"/>
</dbReference>
<dbReference type="PANTHER" id="PTHR42901:SF1">
    <property type="entry name" value="ALCOHOL DEHYDROGENASE"/>
    <property type="match status" value="1"/>
</dbReference>
<feature type="region of interest" description="Disordered" evidence="4">
    <location>
        <begin position="251"/>
        <end position="313"/>
    </location>
</feature>
<feature type="compositionally biased region" description="Basic and acidic residues" evidence="4">
    <location>
        <begin position="268"/>
        <end position="288"/>
    </location>
</feature>
<comment type="similarity">
    <text evidence="1 3">Belongs to the short-chain dehydrogenases/reductases (SDR) family.</text>
</comment>
<dbReference type="GO" id="GO:0016491">
    <property type="term" value="F:oxidoreductase activity"/>
    <property type="evidence" value="ECO:0007669"/>
    <property type="project" value="UniProtKB-KW"/>
</dbReference>
<dbReference type="PROSITE" id="PS00061">
    <property type="entry name" value="ADH_SHORT"/>
    <property type="match status" value="1"/>
</dbReference>
<sequence>MKAENNKSTYALITGASSGIGYELAKLFASDGYNLVLVSRSGERLQQVADELGQHSTVDIIPLAKDLFNSNAASEIYNTVKQKGIEVEFLVNDAGQGEWGKFTDIELKRSLDIIQLNIISLVSLTKYFLNDMIANNRGRILQLGSEAGKMPMPLLSIYAATKAFVVSFGEALANELQDTNITITVLLPGASDTDFFHKAHAENTVTYKEQKLAPAEDVAKDGYEAMMSGESSVISGTRTKMNVFKSKLMSDESNAASSRNVMEPSDEIEPKGRVRSDHAPSRAAREHINQTTGGESGDYSTTSSSSGSSAKYI</sequence>
<dbReference type="PRINTS" id="PR00081">
    <property type="entry name" value="GDHRDH"/>
</dbReference>
<dbReference type="EC" id="1.-.-.-" evidence="5"/>
<dbReference type="PANTHER" id="PTHR42901">
    <property type="entry name" value="ALCOHOL DEHYDROGENASE"/>
    <property type="match status" value="1"/>
</dbReference>
<proteinExistence type="inferred from homology"/>
<organism evidence="5 6">
    <name type="scientific">Ohtaekwangia kribbensis</name>
    <dbReference type="NCBI Taxonomy" id="688913"/>
    <lineage>
        <taxon>Bacteria</taxon>
        <taxon>Pseudomonadati</taxon>
        <taxon>Bacteroidota</taxon>
        <taxon>Cytophagia</taxon>
        <taxon>Cytophagales</taxon>
        <taxon>Fulvivirgaceae</taxon>
        <taxon>Ohtaekwangia</taxon>
    </lineage>
</organism>
<dbReference type="RefSeq" id="WP_377578020.1">
    <property type="nucleotide sequence ID" value="NZ_JBHTKA010000001.1"/>
</dbReference>
<evidence type="ECO:0000256" key="4">
    <source>
        <dbReference type="SAM" id="MobiDB-lite"/>
    </source>
</evidence>
<keyword evidence="2 5" id="KW-0560">Oxidoreductase</keyword>
<evidence type="ECO:0000256" key="3">
    <source>
        <dbReference type="RuleBase" id="RU000363"/>
    </source>
</evidence>
<dbReference type="SUPFAM" id="SSF51735">
    <property type="entry name" value="NAD(P)-binding Rossmann-fold domains"/>
    <property type="match status" value="1"/>
</dbReference>
<name>A0ABW3K0V4_9BACT</name>
<comment type="caution">
    <text evidence="5">The sequence shown here is derived from an EMBL/GenBank/DDBJ whole genome shotgun (WGS) entry which is preliminary data.</text>
</comment>